<accession>C0CPN6</accession>
<evidence type="ECO:0000313" key="2">
    <source>
        <dbReference type="Proteomes" id="UP000003100"/>
    </source>
</evidence>
<feature type="non-terminal residue" evidence="1">
    <location>
        <position position="1"/>
    </location>
</feature>
<reference evidence="1 2" key="2">
    <citation type="submission" date="2009-02" db="EMBL/GenBank/DDBJ databases">
        <title>Draft genome sequence of Blautia hydrogenotrophica DSM 10507 (Ruminococcus hydrogenotrophicus DSM 10507).</title>
        <authorList>
            <person name="Sudarsanam P."/>
            <person name="Ley R."/>
            <person name="Guruge J."/>
            <person name="Turnbaugh P.J."/>
            <person name="Mahowald M."/>
            <person name="Liep D."/>
            <person name="Gordon J."/>
        </authorList>
    </citation>
    <scope>NUCLEOTIDE SEQUENCE [LARGE SCALE GENOMIC DNA]</scope>
    <source>
        <strain evidence="2">DSM 10507 / JCM 14656 / S5a33</strain>
    </source>
</reference>
<proteinExistence type="predicted"/>
<comment type="caution">
    <text evidence="1">The sequence shown here is derived from an EMBL/GenBank/DDBJ whole genome shotgun (WGS) entry which is preliminary data.</text>
</comment>
<sequence length="94" mass="11137">RRKAAEKKWIIGSGCCGRFWEVTVTDREVIESFNNAWRALCRQYKEYPRADFQSALNMLGRIIGEVESEVEKSHREGQITLEEWIEMLNERLED</sequence>
<dbReference type="HOGENOM" id="CLU_2377535_0_0_9"/>
<dbReference type="AlphaFoldDB" id="C0CPN6"/>
<name>C0CPN6_BLAHS</name>
<keyword evidence="2" id="KW-1185">Reference proteome</keyword>
<evidence type="ECO:0000313" key="1">
    <source>
        <dbReference type="EMBL" id="EEG48206.1"/>
    </source>
</evidence>
<dbReference type="EMBL" id="ACBZ01000158">
    <property type="protein sequence ID" value="EEG48206.1"/>
    <property type="molecule type" value="Genomic_DNA"/>
</dbReference>
<gene>
    <name evidence="1" type="ORF">RUMHYD_02837</name>
</gene>
<dbReference type="Proteomes" id="UP000003100">
    <property type="component" value="Unassembled WGS sequence"/>
</dbReference>
<dbReference type="PATRIC" id="fig|476272.21.peg.970"/>
<reference evidence="1 2" key="1">
    <citation type="submission" date="2009-01" db="EMBL/GenBank/DDBJ databases">
        <authorList>
            <person name="Fulton L."/>
            <person name="Clifton S."/>
            <person name="Fulton B."/>
            <person name="Xu J."/>
            <person name="Minx P."/>
            <person name="Pepin K.H."/>
            <person name="Johnson M."/>
            <person name="Bhonagiri V."/>
            <person name="Nash W.E."/>
            <person name="Mardis E.R."/>
            <person name="Wilson R.K."/>
        </authorList>
    </citation>
    <scope>NUCLEOTIDE SEQUENCE [LARGE SCALE GENOMIC DNA]</scope>
    <source>
        <strain evidence="2">DSM 10507 / JCM 14656 / S5a33</strain>
    </source>
</reference>
<protein>
    <recommendedName>
        <fullName evidence="3">PD-(D/E)XK endonuclease-like domain-containing protein</fullName>
    </recommendedName>
</protein>
<dbReference type="RefSeq" id="WP_005950533.1">
    <property type="nucleotide sequence ID" value="NZ_GG657686.1"/>
</dbReference>
<organism evidence="1 2">
    <name type="scientific">Blautia hydrogenotrophica (strain DSM 10507 / JCM 14656 / S5a33)</name>
    <name type="common">Ruminococcus hydrogenotrophicus</name>
    <dbReference type="NCBI Taxonomy" id="476272"/>
    <lineage>
        <taxon>Bacteria</taxon>
        <taxon>Bacillati</taxon>
        <taxon>Bacillota</taxon>
        <taxon>Clostridia</taxon>
        <taxon>Lachnospirales</taxon>
        <taxon>Lachnospiraceae</taxon>
        <taxon>Blautia</taxon>
    </lineage>
</organism>
<evidence type="ECO:0008006" key="3">
    <source>
        <dbReference type="Google" id="ProtNLM"/>
    </source>
</evidence>